<sequence>MKDVTEVISKVHSKYRDCPLIATTQGPVSCCLLYPCLFVPFDLICSIVLPFKICREIDSTYDKLIYGGSYFQE</sequence>
<evidence type="ECO:0000313" key="1">
    <source>
        <dbReference type="EMBL" id="QJH92622.1"/>
    </source>
</evidence>
<accession>A0A6M3X4H9</accession>
<dbReference type="EMBL" id="MT143906">
    <property type="protein sequence ID" value="QJH92622.1"/>
    <property type="molecule type" value="Genomic_DNA"/>
</dbReference>
<protein>
    <submittedName>
        <fullName evidence="1">Uncharacterized protein</fullName>
    </submittedName>
</protein>
<name>A0A6M3X4H9_9ZZZZ</name>
<proteinExistence type="predicted"/>
<dbReference type="AlphaFoldDB" id="A0A6M3X4H9"/>
<gene>
    <name evidence="1" type="ORF">MM171A02959_0004</name>
</gene>
<reference evidence="1" key="1">
    <citation type="submission" date="2020-03" db="EMBL/GenBank/DDBJ databases">
        <title>The deep terrestrial virosphere.</title>
        <authorList>
            <person name="Holmfeldt K."/>
            <person name="Nilsson E."/>
            <person name="Simone D."/>
            <person name="Lopez-Fernandez M."/>
            <person name="Wu X."/>
            <person name="de Brujin I."/>
            <person name="Lundin D."/>
            <person name="Andersson A."/>
            <person name="Bertilsson S."/>
            <person name="Dopson M."/>
        </authorList>
    </citation>
    <scope>NUCLEOTIDE SEQUENCE</scope>
    <source>
        <strain evidence="1">MM171A02959</strain>
    </source>
</reference>
<organism evidence="1">
    <name type="scientific">viral metagenome</name>
    <dbReference type="NCBI Taxonomy" id="1070528"/>
    <lineage>
        <taxon>unclassified sequences</taxon>
        <taxon>metagenomes</taxon>
        <taxon>organismal metagenomes</taxon>
    </lineage>
</organism>